<organism evidence="3 4">
    <name type="scientific">Phytophthora cactorum</name>
    <dbReference type="NCBI Taxonomy" id="29920"/>
    <lineage>
        <taxon>Eukaryota</taxon>
        <taxon>Sar</taxon>
        <taxon>Stramenopiles</taxon>
        <taxon>Oomycota</taxon>
        <taxon>Peronosporomycetes</taxon>
        <taxon>Peronosporales</taxon>
        <taxon>Peronosporaceae</taxon>
        <taxon>Phytophthora</taxon>
    </lineage>
</organism>
<dbReference type="VEuPathDB" id="FungiDB:PC110_g22937"/>
<dbReference type="InterPro" id="IPR021109">
    <property type="entry name" value="Peptidase_aspartic_dom_sf"/>
</dbReference>
<dbReference type="Proteomes" id="UP000736787">
    <property type="component" value="Unassembled WGS sequence"/>
</dbReference>
<dbReference type="PANTHER" id="PTHR15503">
    <property type="entry name" value="LDOC1 RELATED"/>
    <property type="match status" value="1"/>
</dbReference>
<dbReference type="Pfam" id="PF03732">
    <property type="entry name" value="Retrotrans_gag"/>
    <property type="match status" value="1"/>
</dbReference>
<feature type="region of interest" description="Disordered" evidence="1">
    <location>
        <begin position="515"/>
        <end position="577"/>
    </location>
</feature>
<dbReference type="AlphaFoldDB" id="A0A8T1DSG1"/>
<dbReference type="EMBL" id="RCMK01000239">
    <property type="protein sequence ID" value="KAG2941872.1"/>
    <property type="molecule type" value="Genomic_DNA"/>
</dbReference>
<protein>
    <recommendedName>
        <fullName evidence="2">Retrotransposon gag domain-containing protein</fullName>
    </recommendedName>
</protein>
<dbReference type="VEuPathDB" id="FungiDB:PC110_g21782"/>
<dbReference type="GO" id="GO:0006508">
    <property type="term" value="P:proteolysis"/>
    <property type="evidence" value="ECO:0007669"/>
    <property type="project" value="InterPro"/>
</dbReference>
<dbReference type="InterPro" id="IPR005162">
    <property type="entry name" value="Retrotrans_gag_dom"/>
</dbReference>
<sequence>MSCLGGRARSWAYGHRLADATCFGTYAEFKEELRQAFEPSKNEFRSRAEFLDLQQGKHDVHAYAQRARYLVSNIVTNPMDEATKVVTFMKGLRDGPVKTYLFREYPSTLEAAITLAMQKEFSLRQAKLHANVPRIARPVMRTGGPEPMDLSNSTAAGHQQRNNSSVQCFRCGYTGHYARAGRPTSSAVTRVYNGHATLKTAAPSERDSHCKKQDDKPNLVILKIRSKRENSLRALVDSGASNNFVRQQSLPKLNFEDLDTPRSVLEVRLATGATVRTEKRVVRVRYKHRVFVENLIVLDLDDKFNLVLGMPWLARHDPVVNWEKRTLVRFGRNATESDGPVSVAHAPQGASDNSAEAAPCVATSGAHTQVTTTEAVVESVANQKSALRCVPTSMWVSTLGVDRLSMEETFTTSSSCKVGVSAPGVDTAVICSKLTEGSVARRRGDKSVSAPGVDTNSTTGCRGVKSASTPGVDGAASSVGGCKRPTPEKLECSRAAGLHDEAKCNQAGLDCVRPRKESADGYNNGNPSKAGPGRGTSGAGLHKKKRQRKQHRLRKSRSRTETLQEMSAGQTSDTTSSVETLNVLTRNRTGLQYRSMEMENPPTSASELASLPAMSWMRFGKDLYDGRIEQIGILSDLKRMKSEADELRQLHAASTTESEDTLSAKTKKERFDGQSWDSLKTSPFYDVWREHKDVLPDEIPAELPQDKGIQHEIDLVPGTNYCVTRQ</sequence>
<dbReference type="InterPro" id="IPR032567">
    <property type="entry name" value="RTL1-rel"/>
</dbReference>
<feature type="region of interest" description="Disordered" evidence="1">
    <location>
        <begin position="442"/>
        <end position="487"/>
    </location>
</feature>
<name>A0A8T1DSG1_9STRA</name>
<proteinExistence type="predicted"/>
<dbReference type="PANTHER" id="PTHR15503:SF22">
    <property type="entry name" value="TRANSPOSON TY3-I GAG POLYPROTEIN"/>
    <property type="match status" value="1"/>
</dbReference>
<gene>
    <name evidence="3" type="ORF">PC117_g10055</name>
</gene>
<feature type="compositionally biased region" description="Polar residues" evidence="1">
    <location>
        <begin position="561"/>
        <end position="577"/>
    </location>
</feature>
<accession>A0A8T1DSG1</accession>
<dbReference type="PROSITE" id="PS00141">
    <property type="entry name" value="ASP_PROTEASE"/>
    <property type="match status" value="1"/>
</dbReference>
<evidence type="ECO:0000313" key="3">
    <source>
        <dbReference type="EMBL" id="KAG2941872.1"/>
    </source>
</evidence>
<evidence type="ECO:0000259" key="2">
    <source>
        <dbReference type="Pfam" id="PF03732"/>
    </source>
</evidence>
<dbReference type="CDD" id="cd00303">
    <property type="entry name" value="retropepsin_like"/>
    <property type="match status" value="1"/>
</dbReference>
<dbReference type="GO" id="GO:0004190">
    <property type="term" value="F:aspartic-type endopeptidase activity"/>
    <property type="evidence" value="ECO:0007669"/>
    <property type="project" value="InterPro"/>
</dbReference>
<comment type="caution">
    <text evidence="3">The sequence shown here is derived from an EMBL/GenBank/DDBJ whole genome shotgun (WGS) entry which is preliminary data.</text>
</comment>
<dbReference type="Pfam" id="PF08284">
    <property type="entry name" value="RVP_2"/>
    <property type="match status" value="1"/>
</dbReference>
<feature type="compositionally biased region" description="Basic residues" evidence="1">
    <location>
        <begin position="541"/>
        <end position="557"/>
    </location>
</feature>
<dbReference type="InterPro" id="IPR001969">
    <property type="entry name" value="Aspartic_peptidase_AS"/>
</dbReference>
<dbReference type="Gene3D" id="2.40.70.10">
    <property type="entry name" value="Acid Proteases"/>
    <property type="match status" value="1"/>
</dbReference>
<evidence type="ECO:0000313" key="4">
    <source>
        <dbReference type="Proteomes" id="UP000736787"/>
    </source>
</evidence>
<reference evidence="3" key="1">
    <citation type="submission" date="2018-10" db="EMBL/GenBank/DDBJ databases">
        <title>Effector identification in a new, highly contiguous assembly of the strawberry crown rot pathogen Phytophthora cactorum.</title>
        <authorList>
            <person name="Armitage A.D."/>
            <person name="Nellist C.F."/>
            <person name="Bates H."/>
            <person name="Vickerstaff R.J."/>
            <person name="Harrison R.J."/>
        </authorList>
    </citation>
    <scope>NUCLEOTIDE SEQUENCE</scope>
    <source>
        <strain evidence="3">4040</strain>
    </source>
</reference>
<evidence type="ECO:0000256" key="1">
    <source>
        <dbReference type="SAM" id="MobiDB-lite"/>
    </source>
</evidence>
<feature type="domain" description="Retrotransposon gag" evidence="2">
    <location>
        <begin position="2"/>
        <end position="94"/>
    </location>
</feature>
<dbReference type="SUPFAM" id="SSF50630">
    <property type="entry name" value="Acid proteases"/>
    <property type="match status" value="1"/>
</dbReference>
<feature type="region of interest" description="Disordered" evidence="1">
    <location>
        <begin position="336"/>
        <end position="355"/>
    </location>
</feature>